<dbReference type="Proteomes" id="UP001293593">
    <property type="component" value="Unassembled WGS sequence"/>
</dbReference>
<dbReference type="SUPFAM" id="SSF52087">
    <property type="entry name" value="CRAL/TRIO domain"/>
    <property type="match status" value="1"/>
</dbReference>
<sequence length="417" mass="46963">MGKKDQNDHKYRTTSRVEAVLQLLTKQSPLTLKQEKFCNHACVERFLKANKDNVKKAAKQLRACLSWRHTIGIENLMADEFTAEIGDGLAYVAGNDHESRPVMIFRTKQDYHKSHSQKLFIRFLVFTLEVAISTMTRNVNQFVMLFDASMYRSASALMNVLVGALKIVAENYPGRLHKAFVIDPPSLFTCLWKGVRPFIELSTVTTMVSSLDFEETPDINDFVSCSRASSMRFSPSITNSTASIGSCSSSRFAFTVSHNSLKPWYLSLTDTSAFKVGPISPSPSTMGPALISPLNARSYSFASPIARGGDINGGRLMKRNAVSSTPMPQSVTYREATTKRAHSYFQSPAFLFRRDNSRHVSENGNKCREAFLPFLKFYRRPYSEMIYRSKMRPPHGGLVSIVSPQLRRCHVSVSQRF</sequence>
<dbReference type="Pfam" id="PF00650">
    <property type="entry name" value="CRAL_TRIO"/>
    <property type="match status" value="1"/>
</dbReference>
<dbReference type="CDD" id="cd00170">
    <property type="entry name" value="SEC14"/>
    <property type="match status" value="1"/>
</dbReference>
<dbReference type="PROSITE" id="PS50191">
    <property type="entry name" value="CRAL_TRIO"/>
    <property type="match status" value="1"/>
</dbReference>
<reference evidence="2" key="1">
    <citation type="submission" date="2023-10" db="EMBL/GenBank/DDBJ databases">
        <title>Chromosome-level genome of the transformable northern wattle, Acacia crassicarpa.</title>
        <authorList>
            <person name="Massaro I."/>
            <person name="Sinha N.R."/>
            <person name="Poethig S."/>
            <person name="Leichty A.R."/>
        </authorList>
    </citation>
    <scope>NUCLEOTIDE SEQUENCE</scope>
    <source>
        <strain evidence="2">Acra3RX</strain>
        <tissue evidence="2">Leaf</tissue>
    </source>
</reference>
<evidence type="ECO:0000313" key="3">
    <source>
        <dbReference type="Proteomes" id="UP001293593"/>
    </source>
</evidence>
<proteinExistence type="predicted"/>
<organism evidence="2 3">
    <name type="scientific">Acacia crassicarpa</name>
    <name type="common">northern wattle</name>
    <dbReference type="NCBI Taxonomy" id="499986"/>
    <lineage>
        <taxon>Eukaryota</taxon>
        <taxon>Viridiplantae</taxon>
        <taxon>Streptophyta</taxon>
        <taxon>Embryophyta</taxon>
        <taxon>Tracheophyta</taxon>
        <taxon>Spermatophyta</taxon>
        <taxon>Magnoliopsida</taxon>
        <taxon>eudicotyledons</taxon>
        <taxon>Gunneridae</taxon>
        <taxon>Pentapetalae</taxon>
        <taxon>rosids</taxon>
        <taxon>fabids</taxon>
        <taxon>Fabales</taxon>
        <taxon>Fabaceae</taxon>
        <taxon>Caesalpinioideae</taxon>
        <taxon>mimosoid clade</taxon>
        <taxon>Acacieae</taxon>
        <taxon>Acacia</taxon>
    </lineage>
</organism>
<gene>
    <name evidence="2" type="ORF">QN277_007465</name>
</gene>
<name>A0AAE1IV74_9FABA</name>
<keyword evidence="3" id="KW-1185">Reference proteome</keyword>
<dbReference type="AlphaFoldDB" id="A0AAE1IV74"/>
<evidence type="ECO:0000259" key="1">
    <source>
        <dbReference type="PROSITE" id="PS50191"/>
    </source>
</evidence>
<dbReference type="SMART" id="SM00516">
    <property type="entry name" value="SEC14"/>
    <property type="match status" value="1"/>
</dbReference>
<dbReference type="InterPro" id="IPR001251">
    <property type="entry name" value="CRAL-TRIO_dom"/>
</dbReference>
<evidence type="ECO:0000313" key="2">
    <source>
        <dbReference type="EMBL" id="KAK4257943.1"/>
    </source>
</evidence>
<dbReference type="InterPro" id="IPR036865">
    <property type="entry name" value="CRAL-TRIO_dom_sf"/>
</dbReference>
<protein>
    <recommendedName>
        <fullName evidence="1">CRAL-TRIO domain-containing protein</fullName>
    </recommendedName>
</protein>
<dbReference type="SUPFAM" id="SSF46938">
    <property type="entry name" value="CRAL/TRIO N-terminal domain"/>
    <property type="match status" value="1"/>
</dbReference>
<dbReference type="PANTHER" id="PTHR47104:SF1">
    <property type="entry name" value="SEC14P-LIKE PHOSPHATIDYLINOSITOL TRANSFER FAMILY PROTEIN"/>
    <property type="match status" value="1"/>
</dbReference>
<dbReference type="Gene3D" id="3.40.525.10">
    <property type="entry name" value="CRAL-TRIO lipid binding domain"/>
    <property type="match status" value="1"/>
</dbReference>
<dbReference type="InterPro" id="IPR036273">
    <property type="entry name" value="CRAL/TRIO_N_dom_sf"/>
</dbReference>
<dbReference type="EMBL" id="JAWXYG010000012">
    <property type="protein sequence ID" value="KAK4257943.1"/>
    <property type="molecule type" value="Genomic_DNA"/>
</dbReference>
<accession>A0AAE1IV74</accession>
<feature type="domain" description="CRAL-TRIO" evidence="1">
    <location>
        <begin position="92"/>
        <end position="246"/>
    </location>
</feature>
<comment type="caution">
    <text evidence="2">The sequence shown here is derived from an EMBL/GenBank/DDBJ whole genome shotgun (WGS) entry which is preliminary data.</text>
</comment>
<dbReference type="PANTHER" id="PTHR47104">
    <property type="entry name" value="SEC14P-LIKE PHOSPHATIDYLINOSITOL TRANSFER FAMILY PROTEIN"/>
    <property type="match status" value="1"/>
</dbReference>